<dbReference type="InterPro" id="IPR006674">
    <property type="entry name" value="HD_domain"/>
</dbReference>
<evidence type="ECO:0000259" key="4">
    <source>
        <dbReference type="PROSITE" id="PS51643"/>
    </source>
</evidence>
<dbReference type="Pfam" id="PF01966">
    <property type="entry name" value="HD"/>
    <property type="match status" value="1"/>
</dbReference>
<evidence type="ECO:0000256" key="2">
    <source>
        <dbReference type="ARBA" id="ARBA00022801"/>
    </source>
</evidence>
<dbReference type="Gene3D" id="1.10.3210.30">
    <property type="match status" value="1"/>
</dbReference>
<dbReference type="AlphaFoldDB" id="A0A3R9X1U8"/>
<organism evidence="5 6">
    <name type="scientific">Candidatus Methanodesulfokora washburnensis</name>
    <dbReference type="NCBI Taxonomy" id="2478471"/>
    <lineage>
        <taxon>Archaea</taxon>
        <taxon>Thermoproteota</taxon>
        <taxon>Candidatus Korarchaeia</taxon>
        <taxon>Candidatus Korarchaeia incertae sedis</taxon>
        <taxon>Candidatus Methanodesulfokora</taxon>
    </lineage>
</organism>
<evidence type="ECO:0000313" key="5">
    <source>
        <dbReference type="EMBL" id="RSN73287.1"/>
    </source>
</evidence>
<dbReference type="GO" id="GO:0016787">
    <property type="term" value="F:hydrolase activity"/>
    <property type="evidence" value="ECO:0007669"/>
    <property type="project" value="UniProtKB-KW"/>
</dbReference>
<comment type="caution">
    <text evidence="5">The sequence shown here is derived from an EMBL/GenBank/DDBJ whole genome shotgun (WGS) entry which is preliminary data.</text>
</comment>
<protein>
    <submittedName>
        <fullName evidence="5">CRISPR-associated endonuclease Cas3</fullName>
    </submittedName>
</protein>
<dbReference type="OrthoDB" id="38882at2157"/>
<dbReference type="NCBIfam" id="TIGR01596">
    <property type="entry name" value="cas3_HD"/>
    <property type="match status" value="1"/>
</dbReference>
<evidence type="ECO:0000256" key="1">
    <source>
        <dbReference type="ARBA" id="ARBA00022723"/>
    </source>
</evidence>
<dbReference type="GO" id="GO:0046872">
    <property type="term" value="F:metal ion binding"/>
    <property type="evidence" value="ECO:0007669"/>
    <property type="project" value="UniProtKB-KW"/>
</dbReference>
<dbReference type="InterPro" id="IPR006483">
    <property type="entry name" value="CRISPR-assoc_Cas3_HD"/>
</dbReference>
<dbReference type="EMBL" id="RCOS01000124">
    <property type="protein sequence ID" value="RSN73287.1"/>
    <property type="molecule type" value="Genomic_DNA"/>
</dbReference>
<gene>
    <name evidence="5" type="ORF">D6D85_10870</name>
</gene>
<keyword evidence="1" id="KW-0479">Metal-binding</keyword>
<dbReference type="Proteomes" id="UP000277582">
    <property type="component" value="Unassembled WGS sequence"/>
</dbReference>
<sequence>MCISFLRDGFIELIEEHIDGVIDCIKGYFIRRGYPKRVAREFGIDEEMANKLILLTAILHDIGKTNKRFQDEGRFGGHAFYSSAIALDICKFYGFPDEITNAVSLAILHHHHTMKGTKISGSFDMSERCKLAINNILTRNGFQEYEFLPLKEGEVKERMDRLKKEEPRLLKKVYLLLYPLMVCDNLAAISRNPSCYPIKGLGKELFMSYAFCDRED</sequence>
<dbReference type="InterPro" id="IPR038257">
    <property type="entry name" value="CRISPR-assoc_Cas3_HD_sf"/>
</dbReference>
<feature type="domain" description="HD Cas3-type" evidence="4">
    <location>
        <begin position="7"/>
        <end position="186"/>
    </location>
</feature>
<dbReference type="RefSeq" id="WP_125671988.1">
    <property type="nucleotide sequence ID" value="NZ_RCOS01000124.1"/>
</dbReference>
<keyword evidence="3" id="KW-0051">Antiviral defense</keyword>
<keyword evidence="5" id="KW-0255">Endonuclease</keyword>
<dbReference type="GO" id="GO:0051607">
    <property type="term" value="P:defense response to virus"/>
    <property type="evidence" value="ECO:0007669"/>
    <property type="project" value="UniProtKB-KW"/>
</dbReference>
<dbReference type="GO" id="GO:0004519">
    <property type="term" value="F:endonuclease activity"/>
    <property type="evidence" value="ECO:0007669"/>
    <property type="project" value="UniProtKB-KW"/>
</dbReference>
<keyword evidence="6" id="KW-1185">Reference proteome</keyword>
<name>A0A3R9X1U8_9CREN</name>
<evidence type="ECO:0000313" key="6">
    <source>
        <dbReference type="Proteomes" id="UP000277582"/>
    </source>
</evidence>
<keyword evidence="2" id="KW-0378">Hydrolase</keyword>
<dbReference type="PROSITE" id="PS51643">
    <property type="entry name" value="HD_CAS3"/>
    <property type="match status" value="1"/>
</dbReference>
<keyword evidence="5" id="KW-0540">Nuclease</keyword>
<evidence type="ECO:0000256" key="3">
    <source>
        <dbReference type="ARBA" id="ARBA00023118"/>
    </source>
</evidence>
<proteinExistence type="predicted"/>
<reference evidence="5 6" key="1">
    <citation type="submission" date="2018-10" db="EMBL/GenBank/DDBJ databases">
        <title>Co-occurring genomic capacity for anaerobic methane metabolism and dissimilatory sulfite reduction discovered in the Korarchaeota.</title>
        <authorList>
            <person name="Mckay L.J."/>
            <person name="Dlakic M."/>
            <person name="Fields M.W."/>
            <person name="Delmont T.O."/>
            <person name="Eren A.M."/>
            <person name="Jay Z.J."/>
            <person name="Klingelsmith K.B."/>
            <person name="Rusch D.B."/>
            <person name="Inskeep W.P."/>
        </authorList>
    </citation>
    <scope>NUCLEOTIDE SEQUENCE [LARGE SCALE GENOMIC DNA]</scope>
    <source>
        <strain evidence="5 6">MDKW</strain>
    </source>
</reference>
<accession>A0A3R9X1U8</accession>
<dbReference type="SUPFAM" id="SSF109604">
    <property type="entry name" value="HD-domain/PDEase-like"/>
    <property type="match status" value="1"/>
</dbReference>